<feature type="region of interest" description="Disordered" evidence="1">
    <location>
        <begin position="1"/>
        <end position="23"/>
    </location>
</feature>
<evidence type="ECO:0000256" key="1">
    <source>
        <dbReference type="SAM" id="MobiDB-lite"/>
    </source>
</evidence>
<proteinExistence type="predicted"/>
<gene>
    <name evidence="2" type="ORF">ACAOBT_LOCUS17372</name>
</gene>
<dbReference type="EMBL" id="CAKOFQ010007003">
    <property type="protein sequence ID" value="CAH1986648.1"/>
    <property type="molecule type" value="Genomic_DNA"/>
</dbReference>
<dbReference type="Proteomes" id="UP001152888">
    <property type="component" value="Unassembled WGS sequence"/>
</dbReference>
<reference evidence="2" key="1">
    <citation type="submission" date="2022-03" db="EMBL/GenBank/DDBJ databases">
        <authorList>
            <person name="Sayadi A."/>
        </authorList>
    </citation>
    <scope>NUCLEOTIDE SEQUENCE</scope>
</reference>
<protein>
    <submittedName>
        <fullName evidence="2">Uncharacterized protein</fullName>
    </submittedName>
</protein>
<sequence>MKTFNKDFSEKPADDQTSIENNVGDEQTVRNLLDLSERVENVTIHSDDESPIQEINPVEKPINVFKYQIFVRKAIMPRKLTLQPYGIRRNSCTHCILLMVI</sequence>
<dbReference type="OrthoDB" id="10461425at2759"/>
<organism evidence="2 3">
    <name type="scientific">Acanthoscelides obtectus</name>
    <name type="common">Bean weevil</name>
    <name type="synonym">Bruchus obtectus</name>
    <dbReference type="NCBI Taxonomy" id="200917"/>
    <lineage>
        <taxon>Eukaryota</taxon>
        <taxon>Metazoa</taxon>
        <taxon>Ecdysozoa</taxon>
        <taxon>Arthropoda</taxon>
        <taxon>Hexapoda</taxon>
        <taxon>Insecta</taxon>
        <taxon>Pterygota</taxon>
        <taxon>Neoptera</taxon>
        <taxon>Endopterygota</taxon>
        <taxon>Coleoptera</taxon>
        <taxon>Polyphaga</taxon>
        <taxon>Cucujiformia</taxon>
        <taxon>Chrysomeloidea</taxon>
        <taxon>Chrysomelidae</taxon>
        <taxon>Bruchinae</taxon>
        <taxon>Bruchini</taxon>
        <taxon>Acanthoscelides</taxon>
    </lineage>
</organism>
<name>A0A9P0L2Z0_ACAOB</name>
<accession>A0A9P0L2Z0</accession>
<dbReference type="AlphaFoldDB" id="A0A9P0L2Z0"/>
<keyword evidence="3" id="KW-1185">Reference proteome</keyword>
<feature type="compositionally biased region" description="Basic and acidic residues" evidence="1">
    <location>
        <begin position="1"/>
        <end position="14"/>
    </location>
</feature>
<evidence type="ECO:0000313" key="3">
    <source>
        <dbReference type="Proteomes" id="UP001152888"/>
    </source>
</evidence>
<comment type="caution">
    <text evidence="2">The sequence shown here is derived from an EMBL/GenBank/DDBJ whole genome shotgun (WGS) entry which is preliminary data.</text>
</comment>
<evidence type="ECO:0000313" key="2">
    <source>
        <dbReference type="EMBL" id="CAH1986648.1"/>
    </source>
</evidence>